<feature type="active site" description="Nucleophile" evidence="7">
    <location>
        <position position="730"/>
    </location>
</feature>
<keyword evidence="7 8" id="KW-0442">Lipid degradation</keyword>
<comment type="domain">
    <text evidence="8">The nitrogen atoms of the two glycine residues in the GGXR motif define the oxyanion hole, and stabilize the oxyanion that forms during the nucleophilic attack by the catalytic serine during substrate cleavage.</text>
</comment>
<keyword evidence="13" id="KW-1185">Reference proteome</keyword>
<dbReference type="Proteomes" id="UP001190700">
    <property type="component" value="Unassembled WGS sequence"/>
</dbReference>
<evidence type="ECO:0000256" key="2">
    <source>
        <dbReference type="ARBA" id="ARBA00022723"/>
    </source>
</evidence>
<evidence type="ECO:0000259" key="11">
    <source>
        <dbReference type="PROSITE" id="PS51635"/>
    </source>
</evidence>
<gene>
    <name evidence="12" type="ORF">CYMTET_17651</name>
</gene>
<feature type="domain" description="PNPLA" evidence="11">
    <location>
        <begin position="695"/>
        <end position="865"/>
    </location>
</feature>
<dbReference type="PROSITE" id="PS51635">
    <property type="entry name" value="PNPLA"/>
    <property type="match status" value="1"/>
</dbReference>
<evidence type="ECO:0000256" key="7">
    <source>
        <dbReference type="PROSITE-ProRule" id="PRU01161"/>
    </source>
</evidence>
<dbReference type="SUPFAM" id="SSF53098">
    <property type="entry name" value="Ribonuclease H-like"/>
    <property type="match status" value="1"/>
</dbReference>
<name>A0AAE0G9W5_9CHLO</name>
<feature type="short sequence motif" description="GXSXG" evidence="7">
    <location>
        <begin position="728"/>
        <end position="732"/>
    </location>
</feature>
<evidence type="ECO:0000256" key="1">
    <source>
        <dbReference type="ARBA" id="ARBA00004123"/>
    </source>
</evidence>
<keyword evidence="2" id="KW-0479">Metal-binding</keyword>
<dbReference type="Gene3D" id="3.40.1090.10">
    <property type="entry name" value="Cytosolic phospholipase A2 catalytic domain"/>
    <property type="match status" value="1"/>
</dbReference>
<feature type="short sequence motif" description="GXGXXG" evidence="7">
    <location>
        <begin position="699"/>
        <end position="704"/>
    </location>
</feature>
<proteinExistence type="inferred from homology"/>
<dbReference type="GO" id="GO:0005634">
    <property type="term" value="C:nucleus"/>
    <property type="evidence" value="ECO:0007669"/>
    <property type="project" value="UniProtKB-SubCell"/>
</dbReference>
<sequence length="969" mass="107511">MGALLLALVPSSALCQDGEAEPAVENEPAVQNEPAVDIQETPIGTQLDSRDGIGPVKTERTPGKSSNTVVSRCIVCQPVLLKSEDAIPLAKNKKFELGFCAYDTVAGPGALQTHCHRSHAPLLALVKEKLRVRKGVEAEATTHGGKGKKRAGTEIDLYYKDVKKFKKDNPRQKQLIEDLCLCVGKALMPVPIVESPWLRRLVYNQDPRVVFPDRGTFRTQHSHQFSEKVFLEETLPRLQAAETVSLTFDLWMSHKTEEIFSVVATFLTKDWVPGHCSLGLVKMGSTVGVDVAEQFKPIIAKHNLTKKVVAYVKDDGGNLHTCAEALSGSVSCEVLGLSKPKEGDCMAHAVSKSCGKATLKAVESRCPGIDLDKCNKQLQTCVTYTKKSGPGAGYLVDAQKQNNLPVQRLFTKVKTRFTSTYKFFKSLVDNEKAVNVMFSSMVPRAYRDRVPTKETWDTADSIVSTLRYPATVCCKAQDRGHWLVSDAYNRVGRLYFTFNKEITEMEGTRDALAYTDLTEQQRFCVEMRREVLTWMRPFLEPLFTVVPDKAHAFVALMVGPRYKGLGVICGLIGARPCQALRTRYDQERHLLPMLSAFYKASHAASDPVAATSDRAGTDATPVGEEGCEDLLEDESIPEEEVVHAAMIAELKKFRSMEEKMLQQLKKLVILLFHFGITFGDNSSEASAGLFTCRVLALSGGGSYGAFQAGVLAKLMKEDPSLDFDYISGISAGTLNAIYLSTYPKLRDSMDPLKKIWEETKDRNVYRLPRLQNISTSTSLFDTEPLKETIEHFMKGRKVMRPVSVGATDLSDSSLEVFHEDSIKTDYNPIAMSSSAIPLLFPAIAYKGTYYSDGGLLTSQLILEAANRCGKFQNVEVTTIYTSVSNLKVSKATMDKYGLVDFALRNLEVLGTTYNGFERLNKCTHSRIKVTLYQPPQDEMDITIVDFSKGTELWEWGYNVGKPTVFHVCD</sequence>
<dbReference type="EMBL" id="LGRX02007897">
    <property type="protein sequence ID" value="KAK3274153.1"/>
    <property type="molecule type" value="Genomic_DNA"/>
</dbReference>
<dbReference type="GO" id="GO:0008270">
    <property type="term" value="F:zinc ion binding"/>
    <property type="evidence" value="ECO:0007669"/>
    <property type="project" value="UniProtKB-KW"/>
</dbReference>
<evidence type="ECO:0000256" key="4">
    <source>
        <dbReference type="ARBA" id="ARBA00022833"/>
    </source>
</evidence>
<dbReference type="EC" id="3.1.1.-" evidence="8"/>
<comment type="similarity">
    <text evidence="8">Belongs to the patatin family.</text>
</comment>
<organism evidence="12 13">
    <name type="scientific">Cymbomonas tetramitiformis</name>
    <dbReference type="NCBI Taxonomy" id="36881"/>
    <lineage>
        <taxon>Eukaryota</taxon>
        <taxon>Viridiplantae</taxon>
        <taxon>Chlorophyta</taxon>
        <taxon>Pyramimonadophyceae</taxon>
        <taxon>Pyramimonadales</taxon>
        <taxon>Pyramimonadaceae</taxon>
        <taxon>Cymbomonas</taxon>
    </lineage>
</organism>
<reference evidence="12 13" key="1">
    <citation type="journal article" date="2015" name="Genome Biol. Evol.">
        <title>Comparative Genomics of a Bacterivorous Green Alga Reveals Evolutionary Causalities and Consequences of Phago-Mixotrophic Mode of Nutrition.</title>
        <authorList>
            <person name="Burns J.A."/>
            <person name="Paasch A."/>
            <person name="Narechania A."/>
            <person name="Kim E."/>
        </authorList>
    </citation>
    <scope>NUCLEOTIDE SEQUENCE [LARGE SCALE GENOMIC DNA]</scope>
    <source>
        <strain evidence="12 13">PLY_AMNH</strain>
    </source>
</reference>
<dbReference type="InterPro" id="IPR012337">
    <property type="entry name" value="RNaseH-like_sf"/>
</dbReference>
<accession>A0AAE0G9W5</accession>
<keyword evidence="3" id="KW-0863">Zinc-finger</keyword>
<keyword evidence="7 8" id="KW-0378">Hydrolase</keyword>
<evidence type="ECO:0000313" key="12">
    <source>
        <dbReference type="EMBL" id="KAK3274153.1"/>
    </source>
</evidence>
<dbReference type="InterPro" id="IPR002641">
    <property type="entry name" value="PNPLA_dom"/>
</dbReference>
<dbReference type="GO" id="GO:0016787">
    <property type="term" value="F:hydrolase activity"/>
    <property type="evidence" value="ECO:0007669"/>
    <property type="project" value="UniProtKB-UniRule"/>
</dbReference>
<evidence type="ECO:0000256" key="3">
    <source>
        <dbReference type="ARBA" id="ARBA00022771"/>
    </source>
</evidence>
<protein>
    <recommendedName>
        <fullName evidence="8">Patatin</fullName>
        <ecNumber evidence="8">3.1.1.-</ecNumber>
    </recommendedName>
</protein>
<comment type="subcellular location">
    <subcellularLocation>
        <location evidence="1">Nucleus</location>
    </subcellularLocation>
</comment>
<dbReference type="SUPFAM" id="SSF52151">
    <property type="entry name" value="FabD/lysophospholipase-like"/>
    <property type="match status" value="1"/>
</dbReference>
<keyword evidence="4" id="KW-0862">Zinc</keyword>
<keyword evidence="6" id="KW-0539">Nucleus</keyword>
<comment type="caution">
    <text evidence="12">The sequence shown here is derived from an EMBL/GenBank/DDBJ whole genome shotgun (WGS) entry which is preliminary data.</text>
</comment>
<evidence type="ECO:0000256" key="6">
    <source>
        <dbReference type="ARBA" id="ARBA00023242"/>
    </source>
</evidence>
<dbReference type="GO" id="GO:0016042">
    <property type="term" value="P:lipid catabolic process"/>
    <property type="evidence" value="ECO:0007669"/>
    <property type="project" value="UniProtKB-UniRule"/>
</dbReference>
<evidence type="ECO:0000313" key="13">
    <source>
        <dbReference type="Proteomes" id="UP001190700"/>
    </source>
</evidence>
<evidence type="ECO:0000256" key="9">
    <source>
        <dbReference type="SAM" id="MobiDB-lite"/>
    </source>
</evidence>
<dbReference type="PANTHER" id="PTHR46481:SF10">
    <property type="entry name" value="ZINC FINGER BED DOMAIN-CONTAINING PROTEIN 39"/>
    <property type="match status" value="1"/>
</dbReference>
<evidence type="ECO:0000256" key="8">
    <source>
        <dbReference type="RuleBase" id="RU361262"/>
    </source>
</evidence>
<feature type="signal peptide" evidence="10">
    <location>
        <begin position="1"/>
        <end position="15"/>
    </location>
</feature>
<feature type="region of interest" description="Disordered" evidence="9">
    <location>
        <begin position="18"/>
        <end position="65"/>
    </location>
</feature>
<keyword evidence="10" id="KW-0732">Signal</keyword>
<feature type="chain" id="PRO_5042057696" description="Patatin" evidence="10">
    <location>
        <begin position="16"/>
        <end position="969"/>
    </location>
</feature>
<dbReference type="AlphaFoldDB" id="A0AAE0G9W5"/>
<dbReference type="PANTHER" id="PTHR46481">
    <property type="entry name" value="ZINC FINGER BED DOMAIN-CONTAINING PROTEIN 4"/>
    <property type="match status" value="1"/>
</dbReference>
<dbReference type="InterPro" id="IPR016035">
    <property type="entry name" value="Acyl_Trfase/lysoPLipase"/>
</dbReference>
<keyword evidence="5 7" id="KW-0443">Lipid metabolism</keyword>
<feature type="short sequence motif" description="DGA/G" evidence="7">
    <location>
        <begin position="852"/>
        <end position="854"/>
    </location>
</feature>
<dbReference type="Pfam" id="PF01734">
    <property type="entry name" value="Patatin"/>
    <property type="match status" value="1"/>
</dbReference>
<dbReference type="InterPro" id="IPR052035">
    <property type="entry name" value="ZnF_BED_domain_contain"/>
</dbReference>
<evidence type="ECO:0000256" key="5">
    <source>
        <dbReference type="ARBA" id="ARBA00023098"/>
    </source>
</evidence>
<feature type="active site" description="Proton acceptor" evidence="7">
    <location>
        <position position="852"/>
    </location>
</feature>
<evidence type="ECO:0000256" key="10">
    <source>
        <dbReference type="SAM" id="SignalP"/>
    </source>
</evidence>
<comment type="function">
    <text evidence="8">Lipolytic acyl hydrolase (LAH).</text>
</comment>